<evidence type="ECO:0000313" key="6">
    <source>
        <dbReference type="Proteomes" id="UP000245207"/>
    </source>
</evidence>
<dbReference type="PANTHER" id="PTHR13271:SF134">
    <property type="entry name" value="OS01G0976450 PROTEIN"/>
    <property type="match status" value="1"/>
</dbReference>
<dbReference type="EMBL" id="PKPP01000274">
    <property type="protein sequence ID" value="PWA94972.1"/>
    <property type="molecule type" value="Genomic_DNA"/>
</dbReference>
<reference evidence="5 6" key="1">
    <citation type="journal article" date="2018" name="Mol. Plant">
        <title>The genome of Artemisia annua provides insight into the evolution of Asteraceae family and artemisinin biosynthesis.</title>
        <authorList>
            <person name="Shen Q."/>
            <person name="Zhang L."/>
            <person name="Liao Z."/>
            <person name="Wang S."/>
            <person name="Yan T."/>
            <person name="Shi P."/>
            <person name="Liu M."/>
            <person name="Fu X."/>
            <person name="Pan Q."/>
            <person name="Wang Y."/>
            <person name="Lv Z."/>
            <person name="Lu X."/>
            <person name="Zhang F."/>
            <person name="Jiang W."/>
            <person name="Ma Y."/>
            <person name="Chen M."/>
            <person name="Hao X."/>
            <person name="Li L."/>
            <person name="Tang Y."/>
            <person name="Lv G."/>
            <person name="Zhou Y."/>
            <person name="Sun X."/>
            <person name="Brodelius P.E."/>
            <person name="Rose J.K.C."/>
            <person name="Tang K."/>
        </authorList>
    </citation>
    <scope>NUCLEOTIDE SEQUENCE [LARGE SCALE GENOMIC DNA]</scope>
    <source>
        <strain evidence="6">cv. Huhao1</strain>
        <tissue evidence="5">Leaf</tissue>
    </source>
</reference>
<evidence type="ECO:0000256" key="3">
    <source>
        <dbReference type="ARBA" id="ARBA00022691"/>
    </source>
</evidence>
<protein>
    <submittedName>
        <fullName evidence="5">SET domain-containing protein</fullName>
    </submittedName>
</protein>
<dbReference type="Pfam" id="PF00856">
    <property type="entry name" value="SET"/>
    <property type="match status" value="1"/>
</dbReference>
<keyword evidence="3" id="KW-0949">S-adenosyl-L-methionine</keyword>
<feature type="domain" description="SET" evidence="4">
    <location>
        <begin position="45"/>
        <end position="224"/>
    </location>
</feature>
<dbReference type="Proteomes" id="UP000245207">
    <property type="component" value="Unassembled WGS sequence"/>
</dbReference>
<keyword evidence="1" id="KW-0489">Methyltransferase</keyword>
<evidence type="ECO:0000256" key="2">
    <source>
        <dbReference type="ARBA" id="ARBA00022679"/>
    </source>
</evidence>
<sequence>MGSLSQTHEVPHSVDEECSHLLPWLRQKAGAEISSHLTIGKSVYGRSLFASKPIQAGDCILKIPHSLDLTADNLHPSVSSLLGEGVDDDVKLALVVLLHQKLGQASELAPYISCLPRVEEMHNTMLWSNDELEMIKTSLLYEITLQIKDIIEEEFLNIKHVLDRFPEYFEDVTLHKFKHAYNLDFFNHDIDSETRVLNDDFEPVSKVIAGKNYAPGDEVFIRYKDVTNDKLLLQYGFMNPSSEYHTVLVEFTVPQHDHLHAMKLDLLDRHLIPDEMGLNVINWFIVRNVERSCVEGRGISIELRAFARVAMESGSLFPQKMPQWMGIPLGETTLPLPFPIIWSSCELQQLAMEATEDDGHLARVPLKNKAREMEAHQFLRLRFDDMIENHSAALEANSVAFKYYDYRFLCPSKIIYYNTSSSCTRVHENLQQSLTRAASPTLSGKCARRMQLARDLLTNDLQILRSASVWLKNYCEALKV</sequence>
<comment type="caution">
    <text evidence="5">The sequence shown here is derived from an EMBL/GenBank/DDBJ whole genome shotgun (WGS) entry which is preliminary data.</text>
</comment>
<dbReference type="GO" id="GO:0016279">
    <property type="term" value="F:protein-lysine N-methyltransferase activity"/>
    <property type="evidence" value="ECO:0007669"/>
    <property type="project" value="TreeGrafter"/>
</dbReference>
<name>A0A2U1QAK5_ARTAN</name>
<dbReference type="PANTHER" id="PTHR13271">
    <property type="entry name" value="UNCHARACTERIZED PUTATIVE METHYLTRANSFERASE"/>
    <property type="match status" value="1"/>
</dbReference>
<dbReference type="STRING" id="35608.A0A2U1QAK5"/>
<accession>A0A2U1QAK5</accession>
<dbReference type="InterPro" id="IPR050600">
    <property type="entry name" value="SETD3_SETD6_MTase"/>
</dbReference>
<dbReference type="InterPro" id="IPR001214">
    <property type="entry name" value="SET_dom"/>
</dbReference>
<proteinExistence type="predicted"/>
<gene>
    <name evidence="5" type="ORF">CTI12_AA054890</name>
</gene>
<dbReference type="SUPFAM" id="SSF82199">
    <property type="entry name" value="SET domain"/>
    <property type="match status" value="1"/>
</dbReference>
<organism evidence="5 6">
    <name type="scientific">Artemisia annua</name>
    <name type="common">Sweet wormwood</name>
    <dbReference type="NCBI Taxonomy" id="35608"/>
    <lineage>
        <taxon>Eukaryota</taxon>
        <taxon>Viridiplantae</taxon>
        <taxon>Streptophyta</taxon>
        <taxon>Embryophyta</taxon>
        <taxon>Tracheophyta</taxon>
        <taxon>Spermatophyta</taxon>
        <taxon>Magnoliopsida</taxon>
        <taxon>eudicotyledons</taxon>
        <taxon>Gunneridae</taxon>
        <taxon>Pentapetalae</taxon>
        <taxon>asterids</taxon>
        <taxon>campanulids</taxon>
        <taxon>Asterales</taxon>
        <taxon>Asteraceae</taxon>
        <taxon>Asteroideae</taxon>
        <taxon>Anthemideae</taxon>
        <taxon>Artemisiinae</taxon>
        <taxon>Artemisia</taxon>
    </lineage>
</organism>
<evidence type="ECO:0000313" key="5">
    <source>
        <dbReference type="EMBL" id="PWA94972.1"/>
    </source>
</evidence>
<dbReference type="Gene3D" id="3.90.1420.10">
    <property type="entry name" value="Rubisco LSMT, substrate-binding domain"/>
    <property type="match status" value="1"/>
</dbReference>
<dbReference type="GO" id="GO:0032259">
    <property type="term" value="P:methylation"/>
    <property type="evidence" value="ECO:0007669"/>
    <property type="project" value="UniProtKB-KW"/>
</dbReference>
<keyword evidence="2" id="KW-0808">Transferase</keyword>
<evidence type="ECO:0000259" key="4">
    <source>
        <dbReference type="Pfam" id="PF00856"/>
    </source>
</evidence>
<evidence type="ECO:0000256" key="1">
    <source>
        <dbReference type="ARBA" id="ARBA00022603"/>
    </source>
</evidence>
<keyword evidence="6" id="KW-1185">Reference proteome</keyword>
<dbReference type="OrthoDB" id="441812at2759"/>
<dbReference type="Gene3D" id="3.90.1410.10">
    <property type="entry name" value="set domain protein methyltransferase, domain 1"/>
    <property type="match status" value="1"/>
</dbReference>
<dbReference type="InterPro" id="IPR046341">
    <property type="entry name" value="SET_dom_sf"/>
</dbReference>
<dbReference type="InterPro" id="IPR036464">
    <property type="entry name" value="Rubisco_LSMT_subst-bd_sf"/>
</dbReference>
<dbReference type="AlphaFoldDB" id="A0A2U1QAK5"/>